<dbReference type="GO" id="GO:0005829">
    <property type="term" value="C:cytosol"/>
    <property type="evidence" value="ECO:0007669"/>
    <property type="project" value="TreeGrafter"/>
</dbReference>
<evidence type="ECO:0000259" key="2">
    <source>
        <dbReference type="PROSITE" id="PS50994"/>
    </source>
</evidence>
<gene>
    <name evidence="3" type="ORF">SAMN05444169_3220</name>
</gene>
<dbReference type="PANTHER" id="PTHR10948">
    <property type="entry name" value="TRANSPOSASE"/>
    <property type="match status" value="1"/>
</dbReference>
<name>A0A1M5L2T7_9BRAD</name>
<dbReference type="Gene3D" id="3.30.420.10">
    <property type="entry name" value="Ribonuclease H-like superfamily/Ribonuclease H"/>
    <property type="match status" value="1"/>
</dbReference>
<dbReference type="InterPro" id="IPR053392">
    <property type="entry name" value="Transposase_IS30-like"/>
</dbReference>
<dbReference type="GO" id="GO:0004803">
    <property type="term" value="F:transposase activity"/>
    <property type="evidence" value="ECO:0007669"/>
    <property type="project" value="TreeGrafter"/>
</dbReference>
<dbReference type="NCBIfam" id="NF033563">
    <property type="entry name" value="transpos_IS30"/>
    <property type="match status" value="1"/>
</dbReference>
<evidence type="ECO:0000256" key="1">
    <source>
        <dbReference type="ARBA" id="ARBA00023172"/>
    </source>
</evidence>
<dbReference type="InterPro" id="IPR012337">
    <property type="entry name" value="RNaseH-like_sf"/>
</dbReference>
<dbReference type="InterPro" id="IPR051917">
    <property type="entry name" value="Transposase-Integrase"/>
</dbReference>
<feature type="domain" description="Integrase catalytic" evidence="2">
    <location>
        <begin position="221"/>
        <end position="382"/>
    </location>
</feature>
<evidence type="ECO:0000313" key="3">
    <source>
        <dbReference type="EMBL" id="SHG59240.1"/>
    </source>
</evidence>
<dbReference type="RefSeq" id="WP_079566800.1">
    <property type="nucleotide sequence ID" value="NZ_LT670818.1"/>
</dbReference>
<accession>A0A1M5L2T7</accession>
<reference evidence="3 4" key="1">
    <citation type="submission" date="2016-11" db="EMBL/GenBank/DDBJ databases">
        <authorList>
            <person name="Jaros S."/>
            <person name="Januszkiewicz K."/>
            <person name="Wedrychowicz H."/>
        </authorList>
    </citation>
    <scope>NUCLEOTIDE SEQUENCE [LARGE SCALE GENOMIC DNA]</scope>
    <source>
        <strain evidence="3 4">GAS242</strain>
    </source>
</reference>
<dbReference type="InterPro" id="IPR025246">
    <property type="entry name" value="IS30-like_HTH"/>
</dbReference>
<dbReference type="SUPFAM" id="SSF53098">
    <property type="entry name" value="Ribonuclease H-like"/>
    <property type="match status" value="1"/>
</dbReference>
<dbReference type="GO" id="GO:0006310">
    <property type="term" value="P:DNA recombination"/>
    <property type="evidence" value="ECO:0007669"/>
    <property type="project" value="UniProtKB-KW"/>
</dbReference>
<dbReference type="Pfam" id="PF13936">
    <property type="entry name" value="HTH_38"/>
    <property type="match status" value="1"/>
</dbReference>
<dbReference type="PROSITE" id="PS50994">
    <property type="entry name" value="INTEGRASE"/>
    <property type="match status" value="1"/>
</dbReference>
<dbReference type="InterPro" id="IPR036397">
    <property type="entry name" value="RNaseH_sf"/>
</dbReference>
<dbReference type="GO" id="GO:0032196">
    <property type="term" value="P:transposition"/>
    <property type="evidence" value="ECO:0007669"/>
    <property type="project" value="TreeGrafter"/>
</dbReference>
<sequence length="386" mass="44199">MKQRRRIYYSSAQRSEIWNRWQAGESMSSIGRRFDRESSSVFSVISPTGGIRPPVRQRRKQALSLSEREEISRGLSTQCSLRSIARQLGRSASTISREVSRNGGMDRYRAARSDQAAWNRALRPKLCKLACRPVLSRTVSIKLRQQWSPEQIAGWLKRTYPGELQNRVSHETIYRSLFIQARGVLKKELLEHLRAKRTIRRSKHASLKRNGLGQIENAVSIRERPASIEDRAVPGHWEGDLIGGSRNSYVATLVERHSRYVMLVKVANKDTESVVSALIKQSQRLPSELYRSLTWDRGKELADHQRLTLATEVAVYFCDPRSPWQRGSNENTNRLLRQYLPHGTDLSLHSQAKLSAIARQLNERPRKTLLYQTPAEKFAECVAATS</sequence>
<dbReference type="EMBL" id="LT670818">
    <property type="protein sequence ID" value="SHG59240.1"/>
    <property type="molecule type" value="Genomic_DNA"/>
</dbReference>
<dbReference type="PANTHER" id="PTHR10948:SF23">
    <property type="entry name" value="TRANSPOSASE INSI FOR INSERTION SEQUENCE ELEMENT IS30A-RELATED"/>
    <property type="match status" value="1"/>
</dbReference>
<dbReference type="AlphaFoldDB" id="A0A1M5L2T7"/>
<dbReference type="GO" id="GO:0003676">
    <property type="term" value="F:nucleic acid binding"/>
    <property type="evidence" value="ECO:0007669"/>
    <property type="project" value="InterPro"/>
</dbReference>
<organism evidence="3 4">
    <name type="scientific">Bradyrhizobium erythrophlei</name>
    <dbReference type="NCBI Taxonomy" id="1437360"/>
    <lineage>
        <taxon>Bacteria</taxon>
        <taxon>Pseudomonadati</taxon>
        <taxon>Pseudomonadota</taxon>
        <taxon>Alphaproteobacteria</taxon>
        <taxon>Hyphomicrobiales</taxon>
        <taxon>Nitrobacteraceae</taxon>
        <taxon>Bradyrhizobium</taxon>
    </lineage>
</organism>
<keyword evidence="1" id="KW-0233">DNA recombination</keyword>
<dbReference type="GO" id="GO:0015074">
    <property type="term" value="P:DNA integration"/>
    <property type="evidence" value="ECO:0007669"/>
    <property type="project" value="InterPro"/>
</dbReference>
<evidence type="ECO:0000313" key="4">
    <source>
        <dbReference type="Proteomes" id="UP000190675"/>
    </source>
</evidence>
<dbReference type="Proteomes" id="UP000190675">
    <property type="component" value="Chromosome I"/>
</dbReference>
<dbReference type="Pfam" id="PF00665">
    <property type="entry name" value="rve"/>
    <property type="match status" value="1"/>
</dbReference>
<proteinExistence type="predicted"/>
<dbReference type="OrthoDB" id="9803231at2"/>
<dbReference type="InterPro" id="IPR001584">
    <property type="entry name" value="Integrase_cat-core"/>
</dbReference>
<protein>
    <submittedName>
        <fullName evidence="3">Transposase and inactivated derivatives, IS30 family</fullName>
    </submittedName>
</protein>